<evidence type="ECO:0000313" key="2">
    <source>
        <dbReference type="EMBL" id="GBP16477.1"/>
    </source>
</evidence>
<proteinExistence type="predicted"/>
<organism evidence="2 3">
    <name type="scientific">Eumeta variegata</name>
    <name type="common">Bagworm moth</name>
    <name type="synonym">Eumeta japonica</name>
    <dbReference type="NCBI Taxonomy" id="151549"/>
    <lineage>
        <taxon>Eukaryota</taxon>
        <taxon>Metazoa</taxon>
        <taxon>Ecdysozoa</taxon>
        <taxon>Arthropoda</taxon>
        <taxon>Hexapoda</taxon>
        <taxon>Insecta</taxon>
        <taxon>Pterygota</taxon>
        <taxon>Neoptera</taxon>
        <taxon>Endopterygota</taxon>
        <taxon>Lepidoptera</taxon>
        <taxon>Glossata</taxon>
        <taxon>Ditrysia</taxon>
        <taxon>Tineoidea</taxon>
        <taxon>Psychidae</taxon>
        <taxon>Oiketicinae</taxon>
        <taxon>Eumeta</taxon>
    </lineage>
</organism>
<feature type="compositionally biased region" description="Polar residues" evidence="1">
    <location>
        <begin position="60"/>
        <end position="72"/>
    </location>
</feature>
<feature type="region of interest" description="Disordered" evidence="1">
    <location>
        <begin position="50"/>
        <end position="76"/>
    </location>
</feature>
<protein>
    <recommendedName>
        <fullName evidence="4">RNA-directed DNA polymerase from mobile element jockey</fullName>
    </recommendedName>
</protein>
<evidence type="ECO:0000313" key="3">
    <source>
        <dbReference type="Proteomes" id="UP000299102"/>
    </source>
</evidence>
<sequence length="199" mass="22683">MGQTPQSKLPSNQTTILVSPNLRRNLTISRERYPWQSEISVVLHGKRQSTGLVKARRTRSSTPYARLSTKQHPNPPPPHLDLLPRVLFLSPTELHKLVLRVKKKASGPDSISTAALRHLPGKAIVAMNRVFSGILHTDHFPQTWKRRVGFQQPYVKLVLNIEVEIYAVHHFCSHSKKTILRRDLKKFEVRAYAAVKISP</sequence>
<reference evidence="2 3" key="1">
    <citation type="journal article" date="2019" name="Commun. Biol.">
        <title>The bagworm genome reveals a unique fibroin gene that provides high tensile strength.</title>
        <authorList>
            <person name="Kono N."/>
            <person name="Nakamura H."/>
            <person name="Ohtoshi R."/>
            <person name="Tomita M."/>
            <person name="Numata K."/>
            <person name="Arakawa K."/>
        </authorList>
    </citation>
    <scope>NUCLEOTIDE SEQUENCE [LARGE SCALE GENOMIC DNA]</scope>
</reference>
<evidence type="ECO:0000256" key="1">
    <source>
        <dbReference type="SAM" id="MobiDB-lite"/>
    </source>
</evidence>
<gene>
    <name evidence="2" type="ORF">EVAR_10050_1</name>
</gene>
<dbReference type="AlphaFoldDB" id="A0A4C1TR77"/>
<accession>A0A4C1TR77</accession>
<comment type="caution">
    <text evidence="2">The sequence shown here is derived from an EMBL/GenBank/DDBJ whole genome shotgun (WGS) entry which is preliminary data.</text>
</comment>
<keyword evidence="3" id="KW-1185">Reference proteome</keyword>
<dbReference type="OrthoDB" id="412981at2759"/>
<dbReference type="EMBL" id="BGZK01000079">
    <property type="protein sequence ID" value="GBP16477.1"/>
    <property type="molecule type" value="Genomic_DNA"/>
</dbReference>
<name>A0A4C1TR77_EUMVA</name>
<evidence type="ECO:0008006" key="4">
    <source>
        <dbReference type="Google" id="ProtNLM"/>
    </source>
</evidence>
<dbReference type="Proteomes" id="UP000299102">
    <property type="component" value="Unassembled WGS sequence"/>
</dbReference>